<dbReference type="Proteomes" id="UP000192220">
    <property type="component" value="Unplaced"/>
</dbReference>
<feature type="domain" description="Ig-like" evidence="15">
    <location>
        <begin position="40"/>
        <end position="125"/>
    </location>
</feature>
<feature type="domain" description="Fibronectin type-III" evidence="16">
    <location>
        <begin position="685"/>
        <end position="783"/>
    </location>
</feature>
<dbReference type="InterPro" id="IPR003598">
    <property type="entry name" value="Ig_sub2"/>
</dbReference>
<dbReference type="OrthoDB" id="9998697at2759"/>
<evidence type="ECO:0000259" key="15">
    <source>
        <dbReference type="PROSITE" id="PS50835"/>
    </source>
</evidence>
<evidence type="ECO:0000256" key="12">
    <source>
        <dbReference type="SAM" id="MobiDB-lite"/>
    </source>
</evidence>
<feature type="domain" description="Fibronectin type-III" evidence="16">
    <location>
        <begin position="582"/>
        <end position="678"/>
    </location>
</feature>
<proteinExistence type="predicted"/>
<evidence type="ECO:0000256" key="1">
    <source>
        <dbReference type="ARBA" id="ARBA00004162"/>
    </source>
</evidence>
<keyword evidence="8" id="KW-1015">Disulfide bond</keyword>
<evidence type="ECO:0000259" key="16">
    <source>
        <dbReference type="PROSITE" id="PS50853"/>
    </source>
</evidence>
<dbReference type="Gene3D" id="2.60.40.10">
    <property type="entry name" value="Immunoglobulins"/>
    <property type="match status" value="7"/>
</dbReference>
<evidence type="ECO:0000313" key="18">
    <source>
        <dbReference type="RefSeq" id="XP_013857686.1"/>
    </source>
</evidence>
<keyword evidence="6 13" id="KW-1133">Transmembrane helix</keyword>
<evidence type="ECO:0000256" key="10">
    <source>
        <dbReference type="ARBA" id="ARBA00023319"/>
    </source>
</evidence>
<evidence type="ECO:0000256" key="6">
    <source>
        <dbReference type="ARBA" id="ARBA00022989"/>
    </source>
</evidence>
<dbReference type="GO" id="GO:0005886">
    <property type="term" value="C:plasma membrane"/>
    <property type="evidence" value="ECO:0007669"/>
    <property type="project" value="UniProtKB-SubCell"/>
</dbReference>
<dbReference type="FunFam" id="2.60.40.10:FF:000205">
    <property type="entry name" value="Cell adhesion associated, oncogene regulated"/>
    <property type="match status" value="1"/>
</dbReference>
<feature type="transmembrane region" description="Helical" evidence="13">
    <location>
        <begin position="812"/>
        <end position="837"/>
    </location>
</feature>
<dbReference type="InterPro" id="IPR036179">
    <property type="entry name" value="Ig-like_dom_sf"/>
</dbReference>
<keyword evidence="7 13" id="KW-0472">Membrane</keyword>
<feature type="region of interest" description="Disordered" evidence="12">
    <location>
        <begin position="554"/>
        <end position="587"/>
    </location>
</feature>
<dbReference type="CDD" id="cd00063">
    <property type="entry name" value="FN3"/>
    <property type="match status" value="3"/>
</dbReference>
<dbReference type="PRINTS" id="PR00014">
    <property type="entry name" value="FNTYPEIII"/>
</dbReference>
<dbReference type="SMART" id="SM00409">
    <property type="entry name" value="IG"/>
    <property type="match status" value="4"/>
</dbReference>
<feature type="signal peptide" evidence="14">
    <location>
        <begin position="1"/>
        <end position="35"/>
    </location>
</feature>
<dbReference type="InterPro" id="IPR003599">
    <property type="entry name" value="Ig_sub"/>
</dbReference>
<feature type="region of interest" description="Disordered" evidence="12">
    <location>
        <begin position="1010"/>
        <end position="1047"/>
    </location>
</feature>
<dbReference type="InterPro" id="IPR003961">
    <property type="entry name" value="FN3_dom"/>
</dbReference>
<organism evidence="17 18">
    <name type="scientific">Austrofundulus limnaeus</name>
    <name type="common">Annual killifish</name>
    <dbReference type="NCBI Taxonomy" id="52670"/>
    <lineage>
        <taxon>Eukaryota</taxon>
        <taxon>Metazoa</taxon>
        <taxon>Chordata</taxon>
        <taxon>Craniata</taxon>
        <taxon>Vertebrata</taxon>
        <taxon>Euteleostomi</taxon>
        <taxon>Actinopterygii</taxon>
        <taxon>Neopterygii</taxon>
        <taxon>Teleostei</taxon>
        <taxon>Neoteleostei</taxon>
        <taxon>Acanthomorphata</taxon>
        <taxon>Ovalentaria</taxon>
        <taxon>Atherinomorphae</taxon>
        <taxon>Cyprinodontiformes</taxon>
        <taxon>Rivulidae</taxon>
        <taxon>Austrofundulus</taxon>
    </lineage>
</organism>
<sequence>MSGKQNWTLWRKRRVPALCTLGAVLLCCLQSGASATDEVPVFTEEPASVVQKFGGSVSLRCSVQPASAQVSWRLNGEQLTGGDHGVVVGPGSLFIPALSNLTLGRYQCVASTGAGALASVPANVTAAKLRDFEPDVQQEIEVDEGNTAVIECHLPESQPKAQVRYSVKQEWLETSKGNYLIMPSGNLQIANATREDEGPYKCAAYNPVTQEVKTSTSTDRLRIRRSTSEAARITYPPAPRSIMVTKGQRLVLECVASGIPTPLVTWAKDGQDLRFHNNTHFLLSNLLIDAVSEDDSGTYICRADNGIGSAGSTTVLYDVQVFEPPQVIVELQQQEAVYGETVRFTCQVRGKPAPSVTWLHNAQPLAPSARHRLTSRGLRVLNVGPQDDGLYQCMAENGVGSSQASVRLVTVSTGISPGKRLPSMFRPLSPDQVLKEQPPVRPGAPNVKLPFDCSDMLGLILPADAPIILSQPRTGKADSYELTWRPRHERGSPVLEYTIKYRKEGDLLADWTIRTISGSLHKLTLTKLQPDSLYEVEMAAKNCAGLGQPAMMTFRTGKSRKGPQHPQKPPAVPPSTLSPPEAPDKPTVSLATETSAYVTWIPRGNRGFPIQSFRVQYKKVKRAGEDWVTAVENIPPSRLSVEITGLEKGTSYKFRVAAVNVIGSSPPSAPSKAYTVVGGRTHERPVDGPYITYNEAINETTIILKWTYTPVNNTPIYGFYIYYRPTDSDNDSDYKKDVVEGDRYWHSITDLQPETAYDIKMQSFNEKGESEYGNVVILETKPRLSYPGTVPTVTSGSENVNDRVLVPRPGDLPYLIVGVVLGAFVFIIVAFIPFCLWRAWAKQKQTSDLCFPAVAAPVSSCQYTMVPLQGLALVGHCPLDGRMTAPHGVYPANGEYLQNGKAHHPKECLPGLQQDEVDCEMECDTLLPQTMSNGHLPVYHYSTSGVDHHKQNCCSPDDVTLQLLPSSCQLVDSRDVCSNARSCCGDEVQEVTQRPEPLYLLSLEDKIFTTSSSTPATQPTRDSIQEVDILPDEVSLEDEGSARTTDA</sequence>
<accession>A0A2I4AQC4</accession>
<feature type="chain" id="PRO_5014121480" description="Cell adhesion molecule-related/down-regulated by oncogenes" evidence="14">
    <location>
        <begin position="36"/>
        <end position="1047"/>
    </location>
</feature>
<dbReference type="GO" id="GO:0030424">
    <property type="term" value="C:axon"/>
    <property type="evidence" value="ECO:0007669"/>
    <property type="project" value="TreeGrafter"/>
</dbReference>
<evidence type="ECO:0000256" key="9">
    <source>
        <dbReference type="ARBA" id="ARBA00023180"/>
    </source>
</evidence>
<evidence type="ECO:0000256" key="5">
    <source>
        <dbReference type="ARBA" id="ARBA00022737"/>
    </source>
</evidence>
<dbReference type="InParanoid" id="A0A2I4AQC4"/>
<evidence type="ECO:0000256" key="3">
    <source>
        <dbReference type="ARBA" id="ARBA00022692"/>
    </source>
</evidence>
<dbReference type="RefSeq" id="XP_013857686.1">
    <property type="nucleotide sequence ID" value="XM_014002232.1"/>
</dbReference>
<evidence type="ECO:0000256" key="8">
    <source>
        <dbReference type="ARBA" id="ARBA00023157"/>
    </source>
</evidence>
<dbReference type="PANTHER" id="PTHR44170:SF3">
    <property type="entry name" value="BROTHER OF CDO"/>
    <property type="match status" value="1"/>
</dbReference>
<feature type="domain" description="Fibronectin type-III" evidence="16">
    <location>
        <begin position="465"/>
        <end position="560"/>
    </location>
</feature>
<reference evidence="18" key="1">
    <citation type="submission" date="2025-08" db="UniProtKB">
        <authorList>
            <consortium name="RefSeq"/>
        </authorList>
    </citation>
    <scope>IDENTIFICATION</scope>
</reference>
<dbReference type="InterPro" id="IPR007110">
    <property type="entry name" value="Ig-like_dom"/>
</dbReference>
<dbReference type="STRING" id="52670.A0A2I4AQC4"/>
<comment type="subcellular location">
    <subcellularLocation>
        <location evidence="1">Cell membrane</location>
        <topology evidence="1">Single-pass membrane protein</topology>
    </subcellularLocation>
</comment>
<protein>
    <recommendedName>
        <fullName evidence="11">Cell adhesion molecule-related/down-regulated by oncogenes</fullName>
    </recommendedName>
</protein>
<keyword evidence="3 13" id="KW-0812">Transmembrane</keyword>
<evidence type="ECO:0000256" key="14">
    <source>
        <dbReference type="SAM" id="SignalP"/>
    </source>
</evidence>
<dbReference type="InterPro" id="IPR013783">
    <property type="entry name" value="Ig-like_fold"/>
</dbReference>
<dbReference type="AlphaFoldDB" id="A0A2I4AQC4"/>
<evidence type="ECO:0000256" key="11">
    <source>
        <dbReference type="ARBA" id="ARBA00069893"/>
    </source>
</evidence>
<evidence type="ECO:0000256" key="4">
    <source>
        <dbReference type="ARBA" id="ARBA00022729"/>
    </source>
</evidence>
<dbReference type="Pfam" id="PF07679">
    <property type="entry name" value="I-set"/>
    <property type="match status" value="2"/>
</dbReference>
<keyword evidence="5" id="KW-0677">Repeat</keyword>
<feature type="domain" description="Ig-like" evidence="15">
    <location>
        <begin position="237"/>
        <end position="317"/>
    </location>
</feature>
<dbReference type="Pfam" id="PF00041">
    <property type="entry name" value="fn3"/>
    <property type="match status" value="3"/>
</dbReference>
<dbReference type="PANTHER" id="PTHR44170">
    <property type="entry name" value="PROTEIN SIDEKICK"/>
    <property type="match status" value="1"/>
</dbReference>
<feature type="compositionally biased region" description="Pro residues" evidence="12">
    <location>
        <begin position="566"/>
        <end position="581"/>
    </location>
</feature>
<evidence type="ECO:0000256" key="2">
    <source>
        <dbReference type="ARBA" id="ARBA00022475"/>
    </source>
</evidence>
<evidence type="ECO:0000313" key="17">
    <source>
        <dbReference type="Proteomes" id="UP000192220"/>
    </source>
</evidence>
<keyword evidence="4 14" id="KW-0732">Signal</keyword>
<dbReference type="Pfam" id="PF13927">
    <property type="entry name" value="Ig_3"/>
    <property type="match status" value="2"/>
</dbReference>
<keyword evidence="9" id="KW-0325">Glycoprotein</keyword>
<dbReference type="InterPro" id="IPR013098">
    <property type="entry name" value="Ig_I-set"/>
</dbReference>
<keyword evidence="2" id="KW-1003">Cell membrane</keyword>
<dbReference type="PROSITE" id="PS50853">
    <property type="entry name" value="FN3"/>
    <property type="match status" value="3"/>
</dbReference>
<dbReference type="GO" id="GO:0098609">
    <property type="term" value="P:cell-cell adhesion"/>
    <property type="evidence" value="ECO:0007669"/>
    <property type="project" value="TreeGrafter"/>
</dbReference>
<dbReference type="CTD" id="91653"/>
<evidence type="ECO:0000256" key="7">
    <source>
        <dbReference type="ARBA" id="ARBA00023136"/>
    </source>
</evidence>
<dbReference type="SMART" id="SM00060">
    <property type="entry name" value="FN3"/>
    <property type="match status" value="3"/>
</dbReference>
<dbReference type="PROSITE" id="PS50835">
    <property type="entry name" value="IG_LIKE"/>
    <property type="match status" value="4"/>
</dbReference>
<name>A0A2I4AQC4_AUSLI</name>
<feature type="domain" description="Ig-like" evidence="15">
    <location>
        <begin position="134"/>
        <end position="215"/>
    </location>
</feature>
<dbReference type="KEGG" id="alim:106513415"/>
<keyword evidence="17" id="KW-1185">Reference proteome</keyword>
<dbReference type="InterPro" id="IPR036116">
    <property type="entry name" value="FN3_sf"/>
</dbReference>
<dbReference type="SUPFAM" id="SSF48726">
    <property type="entry name" value="Immunoglobulin"/>
    <property type="match status" value="4"/>
</dbReference>
<dbReference type="GeneID" id="106513415"/>
<dbReference type="FunFam" id="2.60.40.10:FF:000273">
    <property type="entry name" value="contactin-3 isoform X1"/>
    <property type="match status" value="1"/>
</dbReference>
<feature type="domain" description="Ig-like" evidence="15">
    <location>
        <begin position="325"/>
        <end position="412"/>
    </location>
</feature>
<feature type="compositionally biased region" description="Acidic residues" evidence="12">
    <location>
        <begin position="1029"/>
        <end position="1039"/>
    </location>
</feature>
<keyword evidence="10" id="KW-0393">Immunoglobulin domain</keyword>
<dbReference type="FunFam" id="2.60.40.10:FF:000327">
    <property type="entry name" value="Cell adhesion associated, oncogene regulated"/>
    <property type="match status" value="1"/>
</dbReference>
<evidence type="ECO:0000256" key="13">
    <source>
        <dbReference type="SAM" id="Phobius"/>
    </source>
</evidence>
<dbReference type="SUPFAM" id="SSF49265">
    <property type="entry name" value="Fibronectin type III"/>
    <property type="match status" value="2"/>
</dbReference>
<dbReference type="SMART" id="SM00408">
    <property type="entry name" value="IGc2"/>
    <property type="match status" value="4"/>
</dbReference>
<dbReference type="FunFam" id="2.60.40.10:FF:000032">
    <property type="entry name" value="palladin isoform X1"/>
    <property type="match status" value="1"/>
</dbReference>
<dbReference type="GO" id="GO:0007411">
    <property type="term" value="P:axon guidance"/>
    <property type="evidence" value="ECO:0007669"/>
    <property type="project" value="TreeGrafter"/>
</dbReference>
<gene>
    <name evidence="18" type="primary">boc</name>
</gene>